<protein>
    <submittedName>
        <fullName evidence="2">Uncharacterized protein</fullName>
    </submittedName>
</protein>
<dbReference type="KEGG" id="tet:TTHERM_000317249"/>
<dbReference type="RefSeq" id="XP_012654394.1">
    <property type="nucleotide sequence ID" value="XM_012798940.1"/>
</dbReference>
<dbReference type="InParanoid" id="W7X1G5"/>
<reference evidence="3" key="1">
    <citation type="journal article" date="2006" name="PLoS Biol.">
        <title>Macronuclear genome sequence of the ciliate Tetrahymena thermophila, a model eukaryote.</title>
        <authorList>
            <person name="Eisen J.A."/>
            <person name="Coyne R.S."/>
            <person name="Wu M."/>
            <person name="Wu D."/>
            <person name="Thiagarajan M."/>
            <person name="Wortman J.R."/>
            <person name="Badger J.H."/>
            <person name="Ren Q."/>
            <person name="Amedeo P."/>
            <person name="Jones K.M."/>
            <person name="Tallon L.J."/>
            <person name="Delcher A.L."/>
            <person name="Salzberg S.L."/>
            <person name="Silva J.C."/>
            <person name="Haas B.J."/>
            <person name="Majoros W.H."/>
            <person name="Farzad M."/>
            <person name="Carlton J.M."/>
            <person name="Smith R.K. Jr."/>
            <person name="Garg J."/>
            <person name="Pearlman R.E."/>
            <person name="Karrer K.M."/>
            <person name="Sun L."/>
            <person name="Manning G."/>
            <person name="Elde N.C."/>
            <person name="Turkewitz A.P."/>
            <person name="Asai D.J."/>
            <person name="Wilkes D.E."/>
            <person name="Wang Y."/>
            <person name="Cai H."/>
            <person name="Collins K."/>
            <person name="Stewart B.A."/>
            <person name="Lee S.R."/>
            <person name="Wilamowska K."/>
            <person name="Weinberg Z."/>
            <person name="Ruzzo W.L."/>
            <person name="Wloga D."/>
            <person name="Gaertig J."/>
            <person name="Frankel J."/>
            <person name="Tsao C.-C."/>
            <person name="Gorovsky M.A."/>
            <person name="Keeling P.J."/>
            <person name="Waller R.F."/>
            <person name="Patron N.J."/>
            <person name="Cherry J.M."/>
            <person name="Stover N.A."/>
            <person name="Krieger C.J."/>
            <person name="del Toro C."/>
            <person name="Ryder H.F."/>
            <person name="Williamson S.C."/>
            <person name="Barbeau R.A."/>
            <person name="Hamilton E.P."/>
            <person name="Orias E."/>
        </authorList>
    </citation>
    <scope>NUCLEOTIDE SEQUENCE [LARGE SCALE GENOMIC DNA]</scope>
    <source>
        <strain evidence="3">SB210</strain>
    </source>
</reference>
<accession>W7X1G5</accession>
<feature type="compositionally biased region" description="Polar residues" evidence="1">
    <location>
        <begin position="22"/>
        <end position="45"/>
    </location>
</feature>
<name>W7X1G5_TETTS</name>
<evidence type="ECO:0000256" key="1">
    <source>
        <dbReference type="SAM" id="MobiDB-lite"/>
    </source>
</evidence>
<feature type="compositionally biased region" description="Low complexity" evidence="1">
    <location>
        <begin position="1"/>
        <end position="13"/>
    </location>
</feature>
<evidence type="ECO:0000313" key="2">
    <source>
        <dbReference type="EMBL" id="EWS73085.1"/>
    </source>
</evidence>
<dbReference type="AlphaFoldDB" id="W7X1G5"/>
<keyword evidence="3" id="KW-1185">Reference proteome</keyword>
<dbReference type="Proteomes" id="UP000009168">
    <property type="component" value="Unassembled WGS sequence"/>
</dbReference>
<dbReference type="GeneID" id="24438415"/>
<dbReference type="EMBL" id="GG662605">
    <property type="protein sequence ID" value="EWS73085.1"/>
    <property type="molecule type" value="Genomic_DNA"/>
</dbReference>
<proteinExistence type="predicted"/>
<sequence length="189" mass="22142">MSQQQVLQQKNQQTKGYLENGRISQISNTSKQSQNKAEGFQQNQLIHKKSIHDIQQKLSESPTKNSRISKRLEDDASQSDCIYRSYKQIKNEDIQFGDLAINGFKFDNQLTEQSSIRYLNEQDGIKELLTLEGEYDDAMSIKYIKNNDQSIQRLNQDQPHEIQNIKLKAKDRYLQNIQQKDLKDEETKE</sequence>
<feature type="region of interest" description="Disordered" evidence="1">
    <location>
        <begin position="1"/>
        <end position="46"/>
    </location>
</feature>
<evidence type="ECO:0000313" key="3">
    <source>
        <dbReference type="Proteomes" id="UP000009168"/>
    </source>
</evidence>
<organism evidence="2 3">
    <name type="scientific">Tetrahymena thermophila (strain SB210)</name>
    <dbReference type="NCBI Taxonomy" id="312017"/>
    <lineage>
        <taxon>Eukaryota</taxon>
        <taxon>Sar</taxon>
        <taxon>Alveolata</taxon>
        <taxon>Ciliophora</taxon>
        <taxon>Intramacronucleata</taxon>
        <taxon>Oligohymenophorea</taxon>
        <taxon>Hymenostomatida</taxon>
        <taxon>Tetrahymenina</taxon>
        <taxon>Tetrahymenidae</taxon>
        <taxon>Tetrahymena</taxon>
    </lineage>
</organism>
<gene>
    <name evidence="2" type="ORF">TTHERM_000317249</name>
</gene>